<sequence>MSPFWIWSLIIGIILFIVLIVVEFMYLSNHFKAKRARQDLAKRQFIHAWLGRSGTGYVGVTQKAVTVFKTPEHQQRFPLKDLFVFTQKGRRLDFNTTYGPLTPQQQVWGVILKKDDFRACTQWLTDHGVLVTPMSKLMADVKQVMAEHQEGTNSGR</sequence>
<keyword evidence="1" id="KW-0812">Transmembrane</keyword>
<protein>
    <submittedName>
        <fullName evidence="2">Uncharacterized protein</fullName>
    </submittedName>
</protein>
<dbReference type="RefSeq" id="WP_022529130.1">
    <property type="nucleotide sequence ID" value="NZ_KI271586.1"/>
</dbReference>
<accession>U4TKT4</accession>
<reference evidence="3" key="1">
    <citation type="journal article" date="2013" name="Genome Announc.">
        <title>Whole-Genome Sequencing of Lactobacillus shenzhenensis Strain LY-73T.</title>
        <authorList>
            <person name="Lin Z."/>
            <person name="Liu Z."/>
            <person name="Yang R."/>
            <person name="Zou Y."/>
            <person name="Wan D."/>
            <person name="Chen J."/>
            <person name="Guo M."/>
            <person name="Zhao J."/>
            <person name="Fang C."/>
            <person name="Yang R."/>
            <person name="Liu F."/>
        </authorList>
    </citation>
    <scope>NUCLEOTIDE SEQUENCE [LARGE SCALE GENOMIC DNA]</scope>
    <source>
        <strain evidence="3">LY-73</strain>
    </source>
</reference>
<dbReference type="STRING" id="1231336.L248_2529"/>
<proteinExistence type="predicted"/>
<dbReference type="eggNOG" id="ENOG5032EE7">
    <property type="taxonomic scope" value="Bacteria"/>
</dbReference>
<keyword evidence="1" id="KW-1133">Transmembrane helix</keyword>
<name>U4TKT4_9LACO</name>
<dbReference type="HOGENOM" id="CLU_1684391_0_0_9"/>
<keyword evidence="1" id="KW-0472">Membrane</keyword>
<evidence type="ECO:0000313" key="2">
    <source>
        <dbReference type="EMBL" id="ERL65456.1"/>
    </source>
</evidence>
<feature type="transmembrane region" description="Helical" evidence="1">
    <location>
        <begin position="6"/>
        <end position="27"/>
    </location>
</feature>
<evidence type="ECO:0000313" key="3">
    <source>
        <dbReference type="Proteomes" id="UP000030647"/>
    </source>
</evidence>
<organism evidence="2 3">
    <name type="scientific">Schleiferilactobacillus shenzhenensis LY-73</name>
    <dbReference type="NCBI Taxonomy" id="1231336"/>
    <lineage>
        <taxon>Bacteria</taxon>
        <taxon>Bacillati</taxon>
        <taxon>Bacillota</taxon>
        <taxon>Bacilli</taxon>
        <taxon>Lactobacillales</taxon>
        <taxon>Lactobacillaceae</taxon>
        <taxon>Schleiferilactobacillus</taxon>
    </lineage>
</organism>
<dbReference type="Proteomes" id="UP000030647">
    <property type="component" value="Unassembled WGS sequence"/>
</dbReference>
<dbReference type="AlphaFoldDB" id="U4TKT4"/>
<keyword evidence="3" id="KW-1185">Reference proteome</keyword>
<gene>
    <name evidence="2" type="ORF">L248_2529</name>
</gene>
<dbReference type="OrthoDB" id="2315732at2"/>
<evidence type="ECO:0000256" key="1">
    <source>
        <dbReference type="SAM" id="Phobius"/>
    </source>
</evidence>
<dbReference type="EMBL" id="KI271586">
    <property type="protein sequence ID" value="ERL65456.1"/>
    <property type="molecule type" value="Genomic_DNA"/>
</dbReference>